<sequence length="200" mass="22732">MLCARKARTELLWRDGVISFWVTPMLHSRFPSHYLDRTGGQRDRGGPRRLLLLFFIYTTCYNVYEAIKVLATPRQPPVGRPVQRSAVPRVWKVLPKGRCFCASKVNHCSLPGPEQHTGQPPHASFNHLPASDSWWPCGCPCPGRPSPSAARHHARTERIKFNSSTCVPTTRLRLTDQPQGQSHPMYGLRYVHAHTLFSKQ</sequence>
<accession>A0A5B7K6D8</accession>
<evidence type="ECO:0000313" key="2">
    <source>
        <dbReference type="Proteomes" id="UP000324222"/>
    </source>
</evidence>
<protein>
    <submittedName>
        <fullName evidence="1">Uncharacterized protein</fullName>
    </submittedName>
</protein>
<keyword evidence="2" id="KW-1185">Reference proteome</keyword>
<organism evidence="1 2">
    <name type="scientific">Portunus trituberculatus</name>
    <name type="common">Swimming crab</name>
    <name type="synonym">Neptunus trituberculatus</name>
    <dbReference type="NCBI Taxonomy" id="210409"/>
    <lineage>
        <taxon>Eukaryota</taxon>
        <taxon>Metazoa</taxon>
        <taxon>Ecdysozoa</taxon>
        <taxon>Arthropoda</taxon>
        <taxon>Crustacea</taxon>
        <taxon>Multicrustacea</taxon>
        <taxon>Malacostraca</taxon>
        <taxon>Eumalacostraca</taxon>
        <taxon>Eucarida</taxon>
        <taxon>Decapoda</taxon>
        <taxon>Pleocyemata</taxon>
        <taxon>Brachyura</taxon>
        <taxon>Eubrachyura</taxon>
        <taxon>Portunoidea</taxon>
        <taxon>Portunidae</taxon>
        <taxon>Portuninae</taxon>
        <taxon>Portunus</taxon>
    </lineage>
</organism>
<dbReference type="Proteomes" id="UP000324222">
    <property type="component" value="Unassembled WGS sequence"/>
</dbReference>
<proteinExistence type="predicted"/>
<evidence type="ECO:0000313" key="1">
    <source>
        <dbReference type="EMBL" id="MPD02570.1"/>
    </source>
</evidence>
<comment type="caution">
    <text evidence="1">The sequence shown here is derived from an EMBL/GenBank/DDBJ whole genome shotgun (WGS) entry which is preliminary data.</text>
</comment>
<name>A0A5B7K6D8_PORTR</name>
<reference evidence="1 2" key="1">
    <citation type="submission" date="2019-05" db="EMBL/GenBank/DDBJ databases">
        <title>Another draft genome of Portunus trituberculatus and its Hox gene families provides insights of decapod evolution.</title>
        <authorList>
            <person name="Jeong J.-H."/>
            <person name="Song I."/>
            <person name="Kim S."/>
            <person name="Choi T."/>
            <person name="Kim D."/>
            <person name="Ryu S."/>
            <person name="Kim W."/>
        </authorList>
    </citation>
    <scope>NUCLEOTIDE SEQUENCE [LARGE SCALE GENOMIC DNA]</scope>
    <source>
        <tissue evidence="1">Muscle</tissue>
    </source>
</reference>
<gene>
    <name evidence="1" type="ORF">E2C01_098161</name>
</gene>
<dbReference type="AlphaFoldDB" id="A0A5B7K6D8"/>
<dbReference type="EMBL" id="VSRR010132033">
    <property type="protein sequence ID" value="MPD02570.1"/>
    <property type="molecule type" value="Genomic_DNA"/>
</dbReference>